<gene>
    <name evidence="2" type="ORF">EHQ76_18300</name>
</gene>
<dbReference type="Gene3D" id="3.90.1580.10">
    <property type="entry name" value="paralog of FGE (formylglycine-generating enzyme)"/>
    <property type="match status" value="1"/>
</dbReference>
<keyword evidence="1" id="KW-1133">Transmembrane helix</keyword>
<proteinExistence type="predicted"/>
<dbReference type="InterPro" id="IPR016187">
    <property type="entry name" value="CTDL_fold"/>
</dbReference>
<evidence type="ECO:0008006" key="4">
    <source>
        <dbReference type="Google" id="ProtNLM"/>
    </source>
</evidence>
<feature type="transmembrane region" description="Helical" evidence="1">
    <location>
        <begin position="6"/>
        <end position="24"/>
    </location>
</feature>
<name>A0A5F2AYA4_9LEPT</name>
<dbReference type="AlphaFoldDB" id="A0A5F2AYA4"/>
<reference evidence="2 3" key="1">
    <citation type="journal article" date="2019" name="PLoS Negl. Trop. Dis.">
        <title>Revisiting the worldwide diversity of Leptospira species in the environment.</title>
        <authorList>
            <person name="Vincent A.T."/>
            <person name="Schiettekatte O."/>
            <person name="Bourhy P."/>
            <person name="Veyrier F.J."/>
            <person name="Picardeau M."/>
        </authorList>
    </citation>
    <scope>NUCLEOTIDE SEQUENCE [LARGE SCALE GENOMIC DNA]</scope>
    <source>
        <strain evidence="2 3">201702444</strain>
    </source>
</reference>
<protein>
    <recommendedName>
        <fullName evidence="4">Sulfatase-modifying factor enzyme domain-containing protein</fullName>
    </recommendedName>
</protein>
<sequence length="231" mass="26978">MSSISIHALKFIFFFFVTAVFNFYNLSAKDSTITFDDQQSYMNWFDAEAFCRNQGKRLPEYKEMKSAKDSGITNEWKEKNDKDSITRPEYWVSNDLVKEASFFPIFLESSDLQMMADKNSKKLVRCVKDPEMERRIASSKSIENWSSYQGYMTKQGAQTRCNQLGMRLPTEKEFREAYFARITNEWIDEYKSENLSYGGTSTQGFNLFTPGIGIYSFSKWNGSAHIRCIRK</sequence>
<comment type="caution">
    <text evidence="2">The sequence shown here is derived from an EMBL/GenBank/DDBJ whole genome shotgun (WGS) entry which is preliminary data.</text>
</comment>
<evidence type="ECO:0000256" key="1">
    <source>
        <dbReference type="SAM" id="Phobius"/>
    </source>
</evidence>
<dbReference type="OrthoDB" id="332381at2"/>
<keyword evidence="1" id="KW-0472">Membrane</keyword>
<organism evidence="2 3">
    <name type="scientific">Leptospira barantonii</name>
    <dbReference type="NCBI Taxonomy" id="2023184"/>
    <lineage>
        <taxon>Bacteria</taxon>
        <taxon>Pseudomonadati</taxon>
        <taxon>Spirochaetota</taxon>
        <taxon>Spirochaetia</taxon>
        <taxon>Leptospirales</taxon>
        <taxon>Leptospiraceae</taxon>
        <taxon>Leptospira</taxon>
    </lineage>
</organism>
<dbReference type="Proteomes" id="UP000298429">
    <property type="component" value="Unassembled WGS sequence"/>
</dbReference>
<evidence type="ECO:0000313" key="3">
    <source>
        <dbReference type="Proteomes" id="UP000298429"/>
    </source>
</evidence>
<evidence type="ECO:0000313" key="2">
    <source>
        <dbReference type="EMBL" id="TGL93153.1"/>
    </source>
</evidence>
<keyword evidence="1" id="KW-0812">Transmembrane</keyword>
<dbReference type="InterPro" id="IPR042095">
    <property type="entry name" value="SUMF_sf"/>
</dbReference>
<dbReference type="EMBL" id="RQGN01000100">
    <property type="protein sequence ID" value="TGL93153.1"/>
    <property type="molecule type" value="Genomic_DNA"/>
</dbReference>
<accession>A0A5F2AYA4</accession>
<dbReference type="SUPFAM" id="SSF56436">
    <property type="entry name" value="C-type lectin-like"/>
    <property type="match status" value="1"/>
</dbReference>